<reference evidence="1" key="1">
    <citation type="submission" date="2021-10" db="EMBL/GenBank/DDBJ databases">
        <title>Evolutionary history and lifestyle of the vertebrate symbiont Limosilactobacillus reuteri.</title>
        <authorList>
            <person name="Zheng J."/>
            <person name="Li F."/>
            <person name="Gaenzle M."/>
            <person name="Walter J."/>
        </authorList>
    </citation>
    <scope>NUCLEOTIDE SEQUENCE</scope>
    <source>
        <strain evidence="1">GQ_1_3_1</strain>
    </source>
</reference>
<comment type="caution">
    <text evidence="1">The sequence shown here is derived from an EMBL/GenBank/DDBJ whole genome shotgun (WGS) entry which is preliminary data.</text>
</comment>
<evidence type="ECO:0008006" key="3">
    <source>
        <dbReference type="Google" id="ProtNLM"/>
    </source>
</evidence>
<dbReference type="EMBL" id="JAJGWB010000114">
    <property type="protein sequence ID" value="MCC4477381.1"/>
    <property type="molecule type" value="Genomic_DNA"/>
</dbReference>
<gene>
    <name evidence="1" type="ORF">LMB76_04000</name>
</gene>
<organism evidence="1 2">
    <name type="scientific">Limosilactobacillus reuteri</name>
    <name type="common">Lactobacillus reuteri</name>
    <dbReference type="NCBI Taxonomy" id="1598"/>
    <lineage>
        <taxon>Bacteria</taxon>
        <taxon>Bacillati</taxon>
        <taxon>Bacillota</taxon>
        <taxon>Bacilli</taxon>
        <taxon>Lactobacillales</taxon>
        <taxon>Lactobacillaceae</taxon>
        <taxon>Limosilactobacillus</taxon>
    </lineage>
</organism>
<dbReference type="Proteomes" id="UP001198026">
    <property type="component" value="Unassembled WGS sequence"/>
</dbReference>
<dbReference type="AlphaFoldDB" id="A0AAW4X4G2"/>
<proteinExistence type="predicted"/>
<evidence type="ECO:0000313" key="1">
    <source>
        <dbReference type="EMBL" id="MCC4477381.1"/>
    </source>
</evidence>
<name>A0AAW4X4G2_LIMRT</name>
<accession>A0AAW4X4G2</accession>
<sequence length="136" mass="15506">MSKIVKFDAKAVLGQDFTVMDSFKNVKKVSAGITEILNSIDTYEEKQTKAKKPVTLMDYQDIVATNVIKETGKLLNLNKEDAKKLEDMSYSEVFDFYSEVARKFLDMDIPDPTAIKKGIQEMNEAEKQDPKLKEDK</sequence>
<dbReference type="RefSeq" id="WP_003666029.1">
    <property type="nucleotide sequence ID" value="NZ_JAJGVW010000133.1"/>
</dbReference>
<evidence type="ECO:0000313" key="2">
    <source>
        <dbReference type="Proteomes" id="UP001198026"/>
    </source>
</evidence>
<protein>
    <recommendedName>
        <fullName evidence="3">Phage tail protein</fullName>
    </recommendedName>
</protein>